<protein>
    <recommendedName>
        <fullName evidence="3">IPExxxVDY family protein</fullName>
    </recommendedName>
</protein>
<name>A0A0X3AN04_9FLAO</name>
<dbReference type="Proteomes" id="UP000182761">
    <property type="component" value="Unassembled WGS sequence"/>
</dbReference>
<accession>A0A0X3AN04</accession>
<evidence type="ECO:0000313" key="2">
    <source>
        <dbReference type="Proteomes" id="UP000182761"/>
    </source>
</evidence>
<organism evidence="1 2">
    <name type="scientific">Apibacter mensalis</name>
    <dbReference type="NCBI Taxonomy" id="1586267"/>
    <lineage>
        <taxon>Bacteria</taxon>
        <taxon>Pseudomonadati</taxon>
        <taxon>Bacteroidota</taxon>
        <taxon>Flavobacteriia</taxon>
        <taxon>Flavobacteriales</taxon>
        <taxon>Weeksellaceae</taxon>
        <taxon>Apibacter</taxon>
    </lineage>
</organism>
<evidence type="ECO:0000313" key="1">
    <source>
        <dbReference type="EMBL" id="CVK15760.1"/>
    </source>
</evidence>
<dbReference type="AlphaFoldDB" id="A0A0X3AN04"/>
<dbReference type="STRING" id="1586267.GCA_001418685_00592"/>
<dbReference type="OrthoDB" id="676614at2"/>
<gene>
    <name evidence="1" type="ORF">Ga0061079_10370</name>
</gene>
<reference evidence="1 2" key="1">
    <citation type="submission" date="2016-01" db="EMBL/GenBank/DDBJ databases">
        <authorList>
            <person name="McClelland M."/>
            <person name="Jain A."/>
            <person name="Saraogi P."/>
            <person name="Mendelson R."/>
            <person name="Westerman R."/>
            <person name="SanMiguel P."/>
            <person name="Csonka L."/>
        </authorList>
    </citation>
    <scope>NUCLEOTIDE SEQUENCE [LARGE SCALE GENOMIC DNA]</scope>
    <source>
        <strain evidence="1 2">R-53146</strain>
    </source>
</reference>
<proteinExistence type="predicted"/>
<dbReference type="NCBIfam" id="NF033205">
    <property type="entry name" value="IPExxxVDY"/>
    <property type="match status" value="1"/>
</dbReference>
<keyword evidence="2" id="KW-1185">Reference proteome</keyword>
<evidence type="ECO:0008006" key="3">
    <source>
        <dbReference type="Google" id="ProtNLM"/>
    </source>
</evidence>
<dbReference type="InterPro" id="IPR047690">
    <property type="entry name" value="IPExxxVDY_fam"/>
</dbReference>
<dbReference type="RefSeq" id="WP_055424986.1">
    <property type="nucleotide sequence ID" value="NZ_FCOR01000003.1"/>
</dbReference>
<dbReference type="EMBL" id="FCOR01000003">
    <property type="protein sequence ID" value="CVK15760.1"/>
    <property type="molecule type" value="Genomic_DNA"/>
</dbReference>
<sequence>MSVLKTYSLDWEIDDPVFDFNLLGFKSYINKDYDFVFYLNKNCNLNFKRVNDQQIIEDGITYIFSIYRFFHEKTKQKIELISNISYPQPIYENDSFFDEIEKIKILIPEYKYFNYFLKSDFLLDEEFYIDLGNLKNIYKFSEINIDKIKIRNLENLILPT</sequence>